<feature type="region of interest" description="Disordered" evidence="1">
    <location>
        <begin position="1"/>
        <end position="27"/>
    </location>
</feature>
<proteinExistence type="predicted"/>
<reference evidence="2 3" key="1">
    <citation type="journal article" date="2022" name="Allergy">
        <title>Genome assembly and annotation of Periplaneta americana reveal a comprehensive cockroach allergen profile.</title>
        <authorList>
            <person name="Wang L."/>
            <person name="Xiong Q."/>
            <person name="Saelim N."/>
            <person name="Wang L."/>
            <person name="Nong W."/>
            <person name="Wan A.T."/>
            <person name="Shi M."/>
            <person name="Liu X."/>
            <person name="Cao Q."/>
            <person name="Hui J.H.L."/>
            <person name="Sookrung N."/>
            <person name="Leung T.F."/>
            <person name="Tungtrongchitr A."/>
            <person name="Tsui S.K.W."/>
        </authorList>
    </citation>
    <scope>NUCLEOTIDE SEQUENCE [LARGE SCALE GENOMIC DNA]</scope>
    <source>
        <strain evidence="2">PWHHKU_190912</strain>
    </source>
</reference>
<comment type="caution">
    <text evidence="2">The sequence shown here is derived from an EMBL/GenBank/DDBJ whole genome shotgun (WGS) entry which is preliminary data.</text>
</comment>
<sequence>MSSSSNDEENEDEVEYISTDDDDSGEEDIECPICNKLYSEENKGVELNPGPINDTEKISVKCGSCKKNLRYSKSGLVKRCTMHVCRKLCHCVVHSPLKERGATIIIVEDTLKTFASE</sequence>
<protein>
    <submittedName>
        <fullName evidence="2">Uncharacterized protein</fullName>
    </submittedName>
</protein>
<dbReference type="Proteomes" id="UP001148838">
    <property type="component" value="Unassembled WGS sequence"/>
</dbReference>
<gene>
    <name evidence="2" type="ORF">ANN_21490</name>
</gene>
<keyword evidence="3" id="KW-1185">Reference proteome</keyword>
<evidence type="ECO:0000313" key="3">
    <source>
        <dbReference type="Proteomes" id="UP001148838"/>
    </source>
</evidence>
<organism evidence="2 3">
    <name type="scientific">Periplaneta americana</name>
    <name type="common">American cockroach</name>
    <name type="synonym">Blatta americana</name>
    <dbReference type="NCBI Taxonomy" id="6978"/>
    <lineage>
        <taxon>Eukaryota</taxon>
        <taxon>Metazoa</taxon>
        <taxon>Ecdysozoa</taxon>
        <taxon>Arthropoda</taxon>
        <taxon>Hexapoda</taxon>
        <taxon>Insecta</taxon>
        <taxon>Pterygota</taxon>
        <taxon>Neoptera</taxon>
        <taxon>Polyneoptera</taxon>
        <taxon>Dictyoptera</taxon>
        <taxon>Blattodea</taxon>
        <taxon>Blattoidea</taxon>
        <taxon>Blattidae</taxon>
        <taxon>Blattinae</taxon>
        <taxon>Periplaneta</taxon>
    </lineage>
</organism>
<evidence type="ECO:0000256" key="1">
    <source>
        <dbReference type="SAM" id="MobiDB-lite"/>
    </source>
</evidence>
<name>A0ABQ8SFE7_PERAM</name>
<dbReference type="EMBL" id="JAJSOF020000029">
    <property type="protein sequence ID" value="KAJ4432851.1"/>
    <property type="molecule type" value="Genomic_DNA"/>
</dbReference>
<evidence type="ECO:0000313" key="2">
    <source>
        <dbReference type="EMBL" id="KAJ4432851.1"/>
    </source>
</evidence>
<accession>A0ABQ8SFE7</accession>